<accession>U4LIM8</accession>
<reference evidence="1 2" key="1">
    <citation type="journal article" date="2013" name="PLoS Genet.">
        <title>The genome and development-dependent transcriptomes of Pyronema confluens: a window into fungal evolution.</title>
        <authorList>
            <person name="Traeger S."/>
            <person name="Altegoer F."/>
            <person name="Freitag M."/>
            <person name="Gabaldon T."/>
            <person name="Kempken F."/>
            <person name="Kumar A."/>
            <person name="Marcet-Houben M."/>
            <person name="Poggeler S."/>
            <person name="Stajich J.E."/>
            <person name="Nowrousian M."/>
        </authorList>
    </citation>
    <scope>NUCLEOTIDE SEQUENCE [LARGE SCALE GENOMIC DNA]</scope>
    <source>
        <strain evidence="2">CBS 100304</strain>
        <tissue evidence="1">Vegetative mycelium</tissue>
    </source>
</reference>
<gene>
    <name evidence="1" type="ORF">PCON_12026</name>
</gene>
<evidence type="ECO:0000313" key="2">
    <source>
        <dbReference type="Proteomes" id="UP000018144"/>
    </source>
</evidence>
<organism evidence="1 2">
    <name type="scientific">Pyronema omphalodes (strain CBS 100304)</name>
    <name type="common">Pyronema confluens</name>
    <dbReference type="NCBI Taxonomy" id="1076935"/>
    <lineage>
        <taxon>Eukaryota</taxon>
        <taxon>Fungi</taxon>
        <taxon>Dikarya</taxon>
        <taxon>Ascomycota</taxon>
        <taxon>Pezizomycotina</taxon>
        <taxon>Pezizomycetes</taxon>
        <taxon>Pezizales</taxon>
        <taxon>Pyronemataceae</taxon>
        <taxon>Pyronema</taxon>
    </lineage>
</organism>
<sequence>MVTSNPPVIQPTDVYSTALPQNLRTTDPLISALANYMTGVQTMFDNFAAMKENMVRTGHPDPKALSDGGPAPTKYVAMAINYRQHHELPVSPQELKDAVLIEGMNAFLDKTVEASRFMATIKTVGQQVELNQKYNQMFMENIEKLEKAVLSEEARGVWIRLFGKLGIPAKVAPMCVTLNGKLM</sequence>
<keyword evidence="2" id="KW-1185">Reference proteome</keyword>
<dbReference type="AlphaFoldDB" id="U4LIM8"/>
<name>U4LIM8_PYROM</name>
<dbReference type="Proteomes" id="UP000018144">
    <property type="component" value="Unassembled WGS sequence"/>
</dbReference>
<evidence type="ECO:0000313" key="1">
    <source>
        <dbReference type="EMBL" id="CCX31949.1"/>
    </source>
</evidence>
<dbReference type="EMBL" id="HF935702">
    <property type="protein sequence ID" value="CCX31949.1"/>
    <property type="molecule type" value="Genomic_DNA"/>
</dbReference>
<protein>
    <submittedName>
        <fullName evidence="1">Uncharacterized protein</fullName>
    </submittedName>
</protein>
<proteinExistence type="predicted"/>